<dbReference type="InterPro" id="IPR023346">
    <property type="entry name" value="Lysozyme-like_dom_sf"/>
</dbReference>
<dbReference type="PANTHER" id="PTHR47053">
    <property type="entry name" value="MUREIN DD-ENDOPEPTIDASE MEPH-RELATED"/>
    <property type="match status" value="1"/>
</dbReference>
<dbReference type="EMBL" id="FNST01000002">
    <property type="protein sequence ID" value="SEB59976.1"/>
    <property type="molecule type" value="Genomic_DNA"/>
</dbReference>
<keyword evidence="4" id="KW-0788">Thiol protease</keyword>
<dbReference type="GO" id="GO:0008234">
    <property type="term" value="F:cysteine-type peptidase activity"/>
    <property type="evidence" value="ECO:0007669"/>
    <property type="project" value="UniProtKB-KW"/>
</dbReference>
<feature type="signal peptide" evidence="5">
    <location>
        <begin position="1"/>
        <end position="21"/>
    </location>
</feature>
<dbReference type="CDD" id="cd13399">
    <property type="entry name" value="Slt35-like"/>
    <property type="match status" value="1"/>
</dbReference>
<dbReference type="InterPro" id="IPR038765">
    <property type="entry name" value="Papain-like_cys_pep_sf"/>
</dbReference>
<dbReference type="Proteomes" id="UP000198609">
    <property type="component" value="Unassembled WGS sequence"/>
</dbReference>
<evidence type="ECO:0000313" key="7">
    <source>
        <dbReference type="EMBL" id="SEB59976.1"/>
    </source>
</evidence>
<organism evidence="7 8">
    <name type="scientific">Streptomyces melanosporofaciens</name>
    <dbReference type="NCBI Taxonomy" id="67327"/>
    <lineage>
        <taxon>Bacteria</taxon>
        <taxon>Bacillati</taxon>
        <taxon>Actinomycetota</taxon>
        <taxon>Actinomycetes</taxon>
        <taxon>Kitasatosporales</taxon>
        <taxon>Streptomycetaceae</taxon>
        <taxon>Streptomyces</taxon>
        <taxon>Streptomyces violaceusniger group</taxon>
    </lineage>
</organism>
<name>A0A1H4KNZ9_STRMJ</name>
<keyword evidence="3 7" id="KW-0378">Hydrolase</keyword>
<evidence type="ECO:0000256" key="2">
    <source>
        <dbReference type="ARBA" id="ARBA00022670"/>
    </source>
</evidence>
<evidence type="ECO:0000313" key="8">
    <source>
        <dbReference type="Proteomes" id="UP000198609"/>
    </source>
</evidence>
<dbReference type="SUPFAM" id="SSF54001">
    <property type="entry name" value="Cysteine proteinases"/>
    <property type="match status" value="1"/>
</dbReference>
<dbReference type="SUPFAM" id="SSF53955">
    <property type="entry name" value="Lysozyme-like"/>
    <property type="match status" value="1"/>
</dbReference>
<dbReference type="InterPro" id="IPR051202">
    <property type="entry name" value="Peptidase_C40"/>
</dbReference>
<keyword evidence="5" id="KW-0732">Signal</keyword>
<sequence>MVKVVAAILGAILLAITLAAAGASSALSIFGGTGGSQPNRAALTDIPPGYLALYQQAATTCPGLDWSVPAAIGKVETDHGRSTLPGVHSGSNHKGAEGPMQFLRPTFDAVTAKHPIPQAGSRAPSPYNPRDAIYTAVAYLCDSGARDGRNLHQAILAYNPAEWYVSKVLAQAQDYRSTSSLGSTAKASPSAREVINYAQGQLGLPYVWGGNGPAGGDAGFDCSGLTKAAYAAAGISLPRTAEEQFRTGLQVAKGQSLMPGDLVFYGNPHGRIHHVGLYIGSGQMINAPNFGEKIKIAPYRYQGDDYAGATRPAASASAGSV</sequence>
<evidence type="ECO:0000256" key="5">
    <source>
        <dbReference type="SAM" id="SignalP"/>
    </source>
</evidence>
<dbReference type="PANTHER" id="PTHR47053:SF1">
    <property type="entry name" value="MUREIN DD-ENDOPEPTIDASE MEPH-RELATED"/>
    <property type="match status" value="1"/>
</dbReference>
<evidence type="ECO:0000259" key="6">
    <source>
        <dbReference type="PROSITE" id="PS51935"/>
    </source>
</evidence>
<feature type="domain" description="NlpC/P60" evidence="6">
    <location>
        <begin position="188"/>
        <end position="318"/>
    </location>
</feature>
<evidence type="ECO:0000256" key="4">
    <source>
        <dbReference type="ARBA" id="ARBA00022807"/>
    </source>
</evidence>
<keyword evidence="8" id="KW-1185">Reference proteome</keyword>
<evidence type="ECO:0000256" key="3">
    <source>
        <dbReference type="ARBA" id="ARBA00022801"/>
    </source>
</evidence>
<feature type="chain" id="PRO_5039361283" evidence="5">
    <location>
        <begin position="22"/>
        <end position="321"/>
    </location>
</feature>
<gene>
    <name evidence="7" type="ORF">SAMN04490356_0859</name>
</gene>
<comment type="similarity">
    <text evidence="1">Belongs to the peptidase C40 family.</text>
</comment>
<proteinExistence type="inferred from homology"/>
<dbReference type="RefSeq" id="WP_093460386.1">
    <property type="nucleotide sequence ID" value="NZ_FNST01000002.1"/>
</dbReference>
<dbReference type="Gene3D" id="3.90.1720.10">
    <property type="entry name" value="endopeptidase domain like (from Nostoc punctiforme)"/>
    <property type="match status" value="1"/>
</dbReference>
<dbReference type="AlphaFoldDB" id="A0A1H4KNZ9"/>
<evidence type="ECO:0000256" key="1">
    <source>
        <dbReference type="ARBA" id="ARBA00007074"/>
    </source>
</evidence>
<protein>
    <submittedName>
        <fullName evidence="7">Cell wall-associated hydrolase, NlpC family</fullName>
    </submittedName>
</protein>
<dbReference type="InterPro" id="IPR000064">
    <property type="entry name" value="NLP_P60_dom"/>
</dbReference>
<dbReference type="Gene3D" id="1.10.530.10">
    <property type="match status" value="1"/>
</dbReference>
<keyword evidence="2" id="KW-0645">Protease</keyword>
<dbReference type="Pfam" id="PF00877">
    <property type="entry name" value="NLPC_P60"/>
    <property type="match status" value="1"/>
</dbReference>
<dbReference type="PROSITE" id="PS51935">
    <property type="entry name" value="NLPC_P60"/>
    <property type="match status" value="1"/>
</dbReference>
<reference evidence="8" key="1">
    <citation type="submission" date="2016-10" db="EMBL/GenBank/DDBJ databases">
        <authorList>
            <person name="Varghese N."/>
            <person name="Submissions S."/>
        </authorList>
    </citation>
    <scope>NUCLEOTIDE SEQUENCE [LARGE SCALE GENOMIC DNA]</scope>
    <source>
        <strain evidence="8">DSM 40318</strain>
    </source>
</reference>
<accession>A0A1H4KNZ9</accession>
<dbReference type="GO" id="GO:0006508">
    <property type="term" value="P:proteolysis"/>
    <property type="evidence" value="ECO:0007669"/>
    <property type="project" value="UniProtKB-KW"/>
</dbReference>